<sequence length="249" mass="28146">MRAEKEMTESLDIRLQHLPHDDLLVALSYTFLGMALGCEERYEEGLDLLLKAGKVLEEGASEVRRVTWGYNISRNYYCMGRYSDADKVLTAAMAEAECSQGWYSQVYGQLTFTSLRTRMDDLEKALDHVHVAKQILETAGTVARFSWLGSYCAYRAGDVALRQRRTQDAIDEHERSVAIGKLTRVPTSILARCTHAFSKALALDPERQEEAEHQRKAARELRALLPGGGGDLDDESDEAFERLVKMDHR</sequence>
<dbReference type="Proteomes" id="UP000799770">
    <property type="component" value="Unassembled WGS sequence"/>
</dbReference>
<organism evidence="1 2">
    <name type="scientific">Lophiotrema nucula</name>
    <dbReference type="NCBI Taxonomy" id="690887"/>
    <lineage>
        <taxon>Eukaryota</taxon>
        <taxon>Fungi</taxon>
        <taxon>Dikarya</taxon>
        <taxon>Ascomycota</taxon>
        <taxon>Pezizomycotina</taxon>
        <taxon>Dothideomycetes</taxon>
        <taxon>Pleosporomycetidae</taxon>
        <taxon>Pleosporales</taxon>
        <taxon>Lophiotremataceae</taxon>
        <taxon>Lophiotrema</taxon>
    </lineage>
</organism>
<dbReference type="AlphaFoldDB" id="A0A6A5ZAS8"/>
<gene>
    <name evidence="1" type="ORF">BDV96DRAFT_51035</name>
</gene>
<dbReference type="OrthoDB" id="6161812at2759"/>
<evidence type="ECO:0000313" key="2">
    <source>
        <dbReference type="Proteomes" id="UP000799770"/>
    </source>
</evidence>
<protein>
    <recommendedName>
        <fullName evidence="3">MalT-like TPR region domain-containing protein</fullName>
    </recommendedName>
</protein>
<keyword evidence="2" id="KW-1185">Reference proteome</keyword>
<reference evidence="1" key="1">
    <citation type="journal article" date="2020" name="Stud. Mycol.">
        <title>101 Dothideomycetes genomes: a test case for predicting lifestyles and emergence of pathogens.</title>
        <authorList>
            <person name="Haridas S."/>
            <person name="Albert R."/>
            <person name="Binder M."/>
            <person name="Bloem J."/>
            <person name="Labutti K."/>
            <person name="Salamov A."/>
            <person name="Andreopoulos B."/>
            <person name="Baker S."/>
            <person name="Barry K."/>
            <person name="Bills G."/>
            <person name="Bluhm B."/>
            <person name="Cannon C."/>
            <person name="Castanera R."/>
            <person name="Culley D."/>
            <person name="Daum C."/>
            <person name="Ezra D."/>
            <person name="Gonzalez J."/>
            <person name="Henrissat B."/>
            <person name="Kuo A."/>
            <person name="Liang C."/>
            <person name="Lipzen A."/>
            <person name="Lutzoni F."/>
            <person name="Magnuson J."/>
            <person name="Mondo S."/>
            <person name="Nolan M."/>
            <person name="Ohm R."/>
            <person name="Pangilinan J."/>
            <person name="Park H.-J."/>
            <person name="Ramirez L."/>
            <person name="Alfaro M."/>
            <person name="Sun H."/>
            <person name="Tritt A."/>
            <person name="Yoshinaga Y."/>
            <person name="Zwiers L.-H."/>
            <person name="Turgeon B."/>
            <person name="Goodwin S."/>
            <person name="Spatafora J."/>
            <person name="Crous P."/>
            <person name="Grigoriev I."/>
        </authorList>
    </citation>
    <scope>NUCLEOTIDE SEQUENCE</scope>
    <source>
        <strain evidence="1">CBS 627.86</strain>
    </source>
</reference>
<accession>A0A6A5ZAS8</accession>
<dbReference type="Gene3D" id="1.25.40.10">
    <property type="entry name" value="Tetratricopeptide repeat domain"/>
    <property type="match status" value="1"/>
</dbReference>
<dbReference type="EMBL" id="ML977321">
    <property type="protein sequence ID" value="KAF2116365.1"/>
    <property type="molecule type" value="Genomic_DNA"/>
</dbReference>
<dbReference type="SUPFAM" id="SSF48452">
    <property type="entry name" value="TPR-like"/>
    <property type="match status" value="1"/>
</dbReference>
<evidence type="ECO:0008006" key="3">
    <source>
        <dbReference type="Google" id="ProtNLM"/>
    </source>
</evidence>
<dbReference type="InterPro" id="IPR011990">
    <property type="entry name" value="TPR-like_helical_dom_sf"/>
</dbReference>
<proteinExistence type="predicted"/>
<name>A0A6A5ZAS8_9PLEO</name>
<evidence type="ECO:0000313" key="1">
    <source>
        <dbReference type="EMBL" id="KAF2116365.1"/>
    </source>
</evidence>